<dbReference type="WBParaSite" id="EVEC_0000091401-mRNA-1">
    <property type="protein sequence ID" value="EVEC_0000091401-mRNA-1"/>
    <property type="gene ID" value="EVEC_0000091401"/>
</dbReference>
<keyword evidence="2" id="KW-1185">Reference proteome</keyword>
<organism evidence="3">
    <name type="scientific">Enterobius vermicularis</name>
    <name type="common">Human pinworm</name>
    <dbReference type="NCBI Taxonomy" id="51028"/>
    <lineage>
        <taxon>Eukaryota</taxon>
        <taxon>Metazoa</taxon>
        <taxon>Ecdysozoa</taxon>
        <taxon>Nematoda</taxon>
        <taxon>Chromadorea</taxon>
        <taxon>Rhabditida</taxon>
        <taxon>Spirurina</taxon>
        <taxon>Oxyuridomorpha</taxon>
        <taxon>Oxyuroidea</taxon>
        <taxon>Oxyuridae</taxon>
        <taxon>Enterobius</taxon>
    </lineage>
</organism>
<proteinExistence type="predicted"/>
<dbReference type="AlphaFoldDB" id="A0A0N4UU71"/>
<dbReference type="OrthoDB" id="20729at2759"/>
<gene>
    <name evidence="1" type="ORF">EVEC_LOCUS636</name>
</gene>
<evidence type="ECO:0000313" key="2">
    <source>
        <dbReference type="Proteomes" id="UP000274131"/>
    </source>
</evidence>
<dbReference type="Proteomes" id="UP000274131">
    <property type="component" value="Unassembled WGS sequence"/>
</dbReference>
<reference evidence="3" key="1">
    <citation type="submission" date="2017-02" db="UniProtKB">
        <authorList>
            <consortium name="WormBaseParasite"/>
        </authorList>
    </citation>
    <scope>IDENTIFICATION</scope>
</reference>
<evidence type="ECO:0000313" key="1">
    <source>
        <dbReference type="EMBL" id="VDD85493.1"/>
    </source>
</evidence>
<dbReference type="EMBL" id="UXUI01001743">
    <property type="protein sequence ID" value="VDD85493.1"/>
    <property type="molecule type" value="Genomic_DNA"/>
</dbReference>
<accession>A0A0N4UU71</accession>
<dbReference type="STRING" id="51028.A0A0N4UU71"/>
<name>A0A0N4UU71_ENTVE</name>
<reference evidence="1 2" key="2">
    <citation type="submission" date="2018-10" db="EMBL/GenBank/DDBJ databases">
        <authorList>
            <consortium name="Pathogen Informatics"/>
        </authorList>
    </citation>
    <scope>NUCLEOTIDE SEQUENCE [LARGE SCALE GENOMIC DNA]</scope>
</reference>
<protein>
    <submittedName>
        <fullName evidence="1 3">Uncharacterized protein</fullName>
    </submittedName>
</protein>
<sequence>MMYCFCDGPVRNFAWQEPNDDPRPTFYLWIAFDSRERPRRSAGAQVMLTIIVFPDDEGKPFSDWTYRSPSIQRHFSWSPNGISRWLSVRTIVQNADVDRFSRGLDRSSTLDESTLNHSSLDSTLLLLVWINQKGTALQGALFDLNAFYYKRLIKSVVFDETIAHQCPFLSLFTLVESETGVSEVQ</sequence>
<evidence type="ECO:0000313" key="3">
    <source>
        <dbReference type="WBParaSite" id="EVEC_0000091401-mRNA-1"/>
    </source>
</evidence>